<dbReference type="EMBL" id="UZAG01003371">
    <property type="protein sequence ID" value="VDO15235.1"/>
    <property type="molecule type" value="Genomic_DNA"/>
</dbReference>
<dbReference type="Proteomes" id="UP000280834">
    <property type="component" value="Unassembled WGS sequence"/>
</dbReference>
<keyword evidence="2" id="KW-1185">Reference proteome</keyword>
<gene>
    <name evidence="1" type="ORF">BTMF_LOCUS3659</name>
</gene>
<organism evidence="3">
    <name type="scientific">Brugia timori</name>
    <dbReference type="NCBI Taxonomy" id="42155"/>
    <lineage>
        <taxon>Eukaryota</taxon>
        <taxon>Metazoa</taxon>
        <taxon>Ecdysozoa</taxon>
        <taxon>Nematoda</taxon>
        <taxon>Chromadorea</taxon>
        <taxon>Rhabditida</taxon>
        <taxon>Spirurina</taxon>
        <taxon>Spiruromorpha</taxon>
        <taxon>Filarioidea</taxon>
        <taxon>Onchocercidae</taxon>
        <taxon>Brugia</taxon>
    </lineage>
</organism>
<name>A0A0R3QDC8_9BILA</name>
<dbReference type="AlphaFoldDB" id="A0A0R3QDC8"/>
<accession>A0A0R3QDC8</accession>
<sequence length="50" mass="5833">MCYVMYRNASTTTCRCTVSACATIYRIPWSAYTVPHNMIIRISKQEQKIK</sequence>
<evidence type="ECO:0000313" key="1">
    <source>
        <dbReference type="EMBL" id="VDO15235.1"/>
    </source>
</evidence>
<proteinExistence type="predicted"/>
<evidence type="ECO:0000313" key="3">
    <source>
        <dbReference type="WBParaSite" id="BTMF_0000436401-mRNA-1"/>
    </source>
</evidence>
<reference evidence="3" key="1">
    <citation type="submission" date="2017-02" db="UniProtKB">
        <authorList>
            <consortium name="WormBaseParasite"/>
        </authorList>
    </citation>
    <scope>IDENTIFICATION</scope>
</reference>
<reference evidence="1 2" key="2">
    <citation type="submission" date="2018-11" db="EMBL/GenBank/DDBJ databases">
        <authorList>
            <consortium name="Pathogen Informatics"/>
        </authorList>
    </citation>
    <scope>NUCLEOTIDE SEQUENCE [LARGE SCALE GENOMIC DNA]</scope>
</reference>
<evidence type="ECO:0000313" key="2">
    <source>
        <dbReference type="Proteomes" id="UP000280834"/>
    </source>
</evidence>
<protein>
    <submittedName>
        <fullName evidence="1 3">Uncharacterized protein</fullName>
    </submittedName>
</protein>
<dbReference type="WBParaSite" id="BTMF_0000436401-mRNA-1">
    <property type="protein sequence ID" value="BTMF_0000436401-mRNA-1"/>
    <property type="gene ID" value="BTMF_0000436401"/>
</dbReference>